<organism evidence="2 3">
    <name type="scientific">Platanthera guangdongensis</name>
    <dbReference type="NCBI Taxonomy" id="2320717"/>
    <lineage>
        <taxon>Eukaryota</taxon>
        <taxon>Viridiplantae</taxon>
        <taxon>Streptophyta</taxon>
        <taxon>Embryophyta</taxon>
        <taxon>Tracheophyta</taxon>
        <taxon>Spermatophyta</taxon>
        <taxon>Magnoliopsida</taxon>
        <taxon>Liliopsida</taxon>
        <taxon>Asparagales</taxon>
        <taxon>Orchidaceae</taxon>
        <taxon>Orchidoideae</taxon>
        <taxon>Orchideae</taxon>
        <taxon>Orchidinae</taxon>
        <taxon>Platanthera</taxon>
    </lineage>
</organism>
<reference evidence="2 3" key="1">
    <citation type="journal article" date="2022" name="Nat. Plants">
        <title>Genomes of leafy and leafless Platanthera orchids illuminate the evolution of mycoheterotrophy.</title>
        <authorList>
            <person name="Li M.H."/>
            <person name="Liu K.W."/>
            <person name="Li Z."/>
            <person name="Lu H.C."/>
            <person name="Ye Q.L."/>
            <person name="Zhang D."/>
            <person name="Wang J.Y."/>
            <person name="Li Y.F."/>
            <person name="Zhong Z.M."/>
            <person name="Liu X."/>
            <person name="Yu X."/>
            <person name="Liu D.K."/>
            <person name="Tu X.D."/>
            <person name="Liu B."/>
            <person name="Hao Y."/>
            <person name="Liao X.Y."/>
            <person name="Jiang Y.T."/>
            <person name="Sun W.H."/>
            <person name="Chen J."/>
            <person name="Chen Y.Q."/>
            <person name="Ai Y."/>
            <person name="Zhai J.W."/>
            <person name="Wu S.S."/>
            <person name="Zhou Z."/>
            <person name="Hsiao Y.Y."/>
            <person name="Wu W.L."/>
            <person name="Chen Y.Y."/>
            <person name="Lin Y.F."/>
            <person name="Hsu J.L."/>
            <person name="Li C.Y."/>
            <person name="Wang Z.W."/>
            <person name="Zhao X."/>
            <person name="Zhong W.Y."/>
            <person name="Ma X.K."/>
            <person name="Ma L."/>
            <person name="Huang J."/>
            <person name="Chen G.Z."/>
            <person name="Huang M.Z."/>
            <person name="Huang L."/>
            <person name="Peng D.H."/>
            <person name="Luo Y.B."/>
            <person name="Zou S.Q."/>
            <person name="Chen S.P."/>
            <person name="Lan S."/>
            <person name="Tsai W.C."/>
            <person name="Van de Peer Y."/>
            <person name="Liu Z.J."/>
        </authorList>
    </citation>
    <scope>NUCLEOTIDE SEQUENCE [LARGE SCALE GENOMIC DNA]</scope>
    <source>
        <strain evidence="2">Lor288</strain>
    </source>
</reference>
<accession>A0ABR2LJH4</accession>
<feature type="region of interest" description="Disordered" evidence="1">
    <location>
        <begin position="126"/>
        <end position="146"/>
    </location>
</feature>
<dbReference type="PROSITE" id="PS51257">
    <property type="entry name" value="PROKAR_LIPOPROTEIN"/>
    <property type="match status" value="1"/>
</dbReference>
<comment type="caution">
    <text evidence="2">The sequence shown here is derived from an EMBL/GenBank/DDBJ whole genome shotgun (WGS) entry which is preliminary data.</text>
</comment>
<feature type="region of interest" description="Disordered" evidence="1">
    <location>
        <begin position="269"/>
        <end position="336"/>
    </location>
</feature>
<evidence type="ECO:0000256" key="1">
    <source>
        <dbReference type="SAM" id="MobiDB-lite"/>
    </source>
</evidence>
<keyword evidence="3" id="KW-1185">Reference proteome</keyword>
<feature type="compositionally biased region" description="Polar residues" evidence="1">
    <location>
        <begin position="126"/>
        <end position="135"/>
    </location>
</feature>
<evidence type="ECO:0000313" key="2">
    <source>
        <dbReference type="EMBL" id="KAK8942249.1"/>
    </source>
</evidence>
<sequence length="366" mass="40618">MVLIAWREGAPFKNTNLSSFPTVTACKTSSKSIELEGIRQSVGGGIKQRNKKAGRVLPLSSPEFGSSLLAATMIRSFRWKLHFDPLFDHKHRQNHLTYCSIVGSPFSNFLLATTSSFYLSSRREFSASSPKQPTQKPAPKVEIPKSTNNSSKLILGTVVIGAAVVAAYQTGYFKLHLKNDNSSLRTMDLAPIKSTTDSKHPADKESYISNVIQSEVTPNAEKVETSESSSVYDLKINKEISEAVPIKEEPVPIEEEPILYKEEGISISVENSTRSPRENAASSEVSSEQIQSKDDSIPYIIPNQVEDRKTEGSVEEKEDLVDTSLHHSKEAELKVSDSHKDILAQVQKRRGWRGRRTVCGGDNRKR</sequence>
<dbReference type="EMBL" id="JBBWWR010000019">
    <property type="protein sequence ID" value="KAK8942249.1"/>
    <property type="molecule type" value="Genomic_DNA"/>
</dbReference>
<feature type="compositionally biased region" description="Basic and acidic residues" evidence="1">
    <location>
        <begin position="305"/>
        <end position="315"/>
    </location>
</feature>
<protein>
    <submittedName>
        <fullName evidence="2">Uncharacterized protein</fullName>
    </submittedName>
</protein>
<gene>
    <name evidence="2" type="ORF">KSP40_PGU016436</name>
</gene>
<feature type="compositionally biased region" description="Polar residues" evidence="1">
    <location>
        <begin position="269"/>
        <end position="290"/>
    </location>
</feature>
<dbReference type="Proteomes" id="UP001412067">
    <property type="component" value="Unassembled WGS sequence"/>
</dbReference>
<name>A0ABR2LJH4_9ASPA</name>
<proteinExistence type="predicted"/>
<feature type="compositionally biased region" description="Basic and acidic residues" evidence="1">
    <location>
        <begin position="324"/>
        <end position="336"/>
    </location>
</feature>
<evidence type="ECO:0000313" key="3">
    <source>
        <dbReference type="Proteomes" id="UP001412067"/>
    </source>
</evidence>